<dbReference type="HOGENOM" id="CLU_028123_1_0_5"/>
<proteinExistence type="predicted"/>
<feature type="domain" description="Amine oxidase" evidence="1">
    <location>
        <begin position="27"/>
        <end position="282"/>
    </location>
</feature>
<dbReference type="STRING" id="509190.Cseg_3282"/>
<accession>D5VMJ5</accession>
<name>D5VMJ5_CAUST</name>
<dbReference type="EMBL" id="CP002008">
    <property type="protein sequence ID" value="ADG11718.1"/>
    <property type="molecule type" value="Genomic_DNA"/>
</dbReference>
<dbReference type="Gene3D" id="3.50.50.60">
    <property type="entry name" value="FAD/NAD(P)-binding domain"/>
    <property type="match status" value="1"/>
</dbReference>
<protein>
    <submittedName>
        <fullName evidence="2">Amine oxidase</fullName>
    </submittedName>
</protein>
<organism evidence="2 3">
    <name type="scientific">Caulobacter segnis (strain ATCC 21756 / DSM 7131 / JCM 7823 / NBRC 15250 / LMG 17158 / TK0059)</name>
    <name type="common">Mycoplana segnis</name>
    <dbReference type="NCBI Taxonomy" id="509190"/>
    <lineage>
        <taxon>Bacteria</taxon>
        <taxon>Pseudomonadati</taxon>
        <taxon>Pseudomonadota</taxon>
        <taxon>Alphaproteobacteria</taxon>
        <taxon>Caulobacterales</taxon>
        <taxon>Caulobacteraceae</taxon>
        <taxon>Caulobacter</taxon>
    </lineage>
</organism>
<dbReference type="Gene3D" id="1.10.405.20">
    <property type="match status" value="1"/>
</dbReference>
<dbReference type="Proteomes" id="UP000002629">
    <property type="component" value="Chromosome"/>
</dbReference>
<dbReference type="KEGG" id="cse:Cseg_3282"/>
<evidence type="ECO:0000259" key="1">
    <source>
        <dbReference type="Pfam" id="PF01593"/>
    </source>
</evidence>
<dbReference type="AlphaFoldDB" id="D5VMJ5"/>
<dbReference type="Pfam" id="PF01593">
    <property type="entry name" value="Amino_oxidase"/>
    <property type="match status" value="1"/>
</dbReference>
<dbReference type="PANTHER" id="PTHR42923:SF17">
    <property type="entry name" value="AMINE OXIDASE DOMAIN-CONTAINING PROTEIN"/>
    <property type="match status" value="1"/>
</dbReference>
<dbReference type="RefSeq" id="WP_013080365.1">
    <property type="nucleotide sequence ID" value="NC_014100.1"/>
</dbReference>
<reference evidence="3" key="1">
    <citation type="journal article" date="2011" name="J. Bacteriol.">
        <title>Genome sequences of eight morphologically diverse alphaproteobacteria.</title>
        <authorList>
            <consortium name="US DOE Joint Genome Institute"/>
            <person name="Brown P.J."/>
            <person name="Kysela D.T."/>
            <person name="Buechlein A."/>
            <person name="Hemmerich C."/>
            <person name="Brun Y.V."/>
        </authorList>
    </citation>
    <scope>NUCLEOTIDE SEQUENCE [LARGE SCALE GENOMIC DNA]</scope>
    <source>
        <strain evidence="3">ATCC 21756 / DSM 7131 / JCM 7823 / NBRC 15250 / LMG 17158 / TK0059</strain>
    </source>
</reference>
<dbReference type="InterPro" id="IPR002937">
    <property type="entry name" value="Amino_oxidase"/>
</dbReference>
<dbReference type="InterPro" id="IPR036188">
    <property type="entry name" value="FAD/NAD-bd_sf"/>
</dbReference>
<sequence>MRPMHGEFPASPALGAPMRIAVIGAGVSGLSNAWLLSQRHDVTLFEAADRLGGHAHTVDVATPKGPVAVDMGFIVYNEFNYPNLTALFRHLGTPTKHADMSLAISLDDGDLEYGSKSLASLFAQPSALLRPRFWSMLRDLNRFYRTAPGHLATLDPVVSLSQYLRENGYGAALSQDHLLPMAAAIWSATIEGAGEHPAAAFIRFFENHDLLRFVGRRTWRTVDGGSRAYVDGLAAAFNGRVRLSARIKAVTRLDDGVKIIEADGRETIFDQVVFATHAPTALSLLADADARERSVLGAFRYTTNEVVLHQDRRLMPRRRLAWASWNHLGRRDDPASGCVSYWMNHLQSLKGAPPLFVTLNPHIAPREDLVHEVRSFEHPHFDAGALTAQSDLWSLQGARRTWFCGAYFGAGFHEDGLQAGLAVAEQLGGVRRPWSVADENGRIPLRAPQVASPLEQAA</sequence>
<dbReference type="GO" id="GO:0016491">
    <property type="term" value="F:oxidoreductase activity"/>
    <property type="evidence" value="ECO:0007669"/>
    <property type="project" value="InterPro"/>
</dbReference>
<dbReference type="SUPFAM" id="SSF51905">
    <property type="entry name" value="FAD/NAD(P)-binding domain"/>
    <property type="match status" value="1"/>
</dbReference>
<dbReference type="PANTHER" id="PTHR42923">
    <property type="entry name" value="PROTOPORPHYRINOGEN OXIDASE"/>
    <property type="match status" value="1"/>
</dbReference>
<evidence type="ECO:0000313" key="2">
    <source>
        <dbReference type="EMBL" id="ADG11718.1"/>
    </source>
</evidence>
<dbReference type="InterPro" id="IPR050464">
    <property type="entry name" value="Zeta_carotene_desat/Oxidored"/>
</dbReference>
<dbReference type="eggNOG" id="COG2907">
    <property type="taxonomic scope" value="Bacteria"/>
</dbReference>
<dbReference type="Gene3D" id="3.30.70.1990">
    <property type="match status" value="1"/>
</dbReference>
<gene>
    <name evidence="2" type="ordered locus">Cseg_3282</name>
</gene>
<evidence type="ECO:0000313" key="3">
    <source>
        <dbReference type="Proteomes" id="UP000002629"/>
    </source>
</evidence>